<sequence>MPRHRQKQGCWRAFWGNLTCCFWQKKIWSRSESMESSIASWDPQKQERIKVEDFSHLFYDDTSMEEGGGVIEVTAVVHRGDSEGDLLGDVPQLGREDTEGRGDHDKTACRNDQEQEAPAILWGNAQEQQVVLTETAGQEHEDSIPQTQ</sequence>
<organism evidence="2 3">
    <name type="scientific">Alligator mississippiensis</name>
    <name type="common">American alligator</name>
    <dbReference type="NCBI Taxonomy" id="8496"/>
    <lineage>
        <taxon>Eukaryota</taxon>
        <taxon>Metazoa</taxon>
        <taxon>Chordata</taxon>
        <taxon>Craniata</taxon>
        <taxon>Vertebrata</taxon>
        <taxon>Euteleostomi</taxon>
        <taxon>Archelosauria</taxon>
        <taxon>Archosauria</taxon>
        <taxon>Crocodylia</taxon>
        <taxon>Alligatoridae</taxon>
        <taxon>Alligatorinae</taxon>
        <taxon>Alligator</taxon>
    </lineage>
</organism>
<feature type="region of interest" description="Disordered" evidence="1">
    <location>
        <begin position="82"/>
        <end position="119"/>
    </location>
</feature>
<dbReference type="EMBL" id="AKHW03003332">
    <property type="protein sequence ID" value="KYO34762.1"/>
    <property type="molecule type" value="Genomic_DNA"/>
</dbReference>
<accession>A0A151ND73</accession>
<dbReference type="Proteomes" id="UP000050525">
    <property type="component" value="Unassembled WGS sequence"/>
</dbReference>
<reference evidence="2 3" key="1">
    <citation type="journal article" date="2012" name="Genome Biol.">
        <title>Sequencing three crocodilian genomes to illuminate the evolution of archosaurs and amniotes.</title>
        <authorList>
            <person name="St John J.A."/>
            <person name="Braun E.L."/>
            <person name="Isberg S.R."/>
            <person name="Miles L.G."/>
            <person name="Chong A.Y."/>
            <person name="Gongora J."/>
            <person name="Dalzell P."/>
            <person name="Moran C."/>
            <person name="Bed'hom B."/>
            <person name="Abzhanov A."/>
            <person name="Burgess S.C."/>
            <person name="Cooksey A.M."/>
            <person name="Castoe T.A."/>
            <person name="Crawford N.G."/>
            <person name="Densmore L.D."/>
            <person name="Drew J.C."/>
            <person name="Edwards S.V."/>
            <person name="Faircloth B.C."/>
            <person name="Fujita M.K."/>
            <person name="Greenwold M.J."/>
            <person name="Hoffmann F.G."/>
            <person name="Howard J.M."/>
            <person name="Iguchi T."/>
            <person name="Janes D.E."/>
            <person name="Khan S.Y."/>
            <person name="Kohno S."/>
            <person name="de Koning A.J."/>
            <person name="Lance S.L."/>
            <person name="McCarthy F.M."/>
            <person name="McCormack J.E."/>
            <person name="Merchant M.E."/>
            <person name="Peterson D.G."/>
            <person name="Pollock D.D."/>
            <person name="Pourmand N."/>
            <person name="Raney B.J."/>
            <person name="Roessler K.A."/>
            <person name="Sanford J.R."/>
            <person name="Sawyer R.H."/>
            <person name="Schmidt C.J."/>
            <person name="Triplett E.W."/>
            <person name="Tuberville T.D."/>
            <person name="Venegas-Anaya M."/>
            <person name="Howard J.T."/>
            <person name="Jarvis E.D."/>
            <person name="Guillette L.J.Jr."/>
            <person name="Glenn T.C."/>
            <person name="Green R.E."/>
            <person name="Ray D.A."/>
        </authorList>
    </citation>
    <scope>NUCLEOTIDE SEQUENCE [LARGE SCALE GENOMIC DNA]</scope>
    <source>
        <strain evidence="2">KSC_2009_1</strain>
    </source>
</reference>
<evidence type="ECO:0000313" key="2">
    <source>
        <dbReference type="EMBL" id="KYO34762.1"/>
    </source>
</evidence>
<comment type="caution">
    <text evidence="2">The sequence shown here is derived from an EMBL/GenBank/DDBJ whole genome shotgun (WGS) entry which is preliminary data.</text>
</comment>
<proteinExistence type="predicted"/>
<gene>
    <name evidence="2" type="ORF">Y1Q_0010505</name>
</gene>
<evidence type="ECO:0000313" key="3">
    <source>
        <dbReference type="Proteomes" id="UP000050525"/>
    </source>
</evidence>
<protein>
    <submittedName>
        <fullName evidence="2">Uncharacterized protein</fullName>
    </submittedName>
</protein>
<evidence type="ECO:0000256" key="1">
    <source>
        <dbReference type="SAM" id="MobiDB-lite"/>
    </source>
</evidence>
<keyword evidence="3" id="KW-1185">Reference proteome</keyword>
<dbReference type="AlphaFoldDB" id="A0A151ND73"/>
<name>A0A151ND73_ALLMI</name>
<feature type="compositionally biased region" description="Basic and acidic residues" evidence="1">
    <location>
        <begin position="94"/>
        <end position="113"/>
    </location>
</feature>